<evidence type="ECO:0000313" key="4">
    <source>
        <dbReference type="Proteomes" id="UP000199529"/>
    </source>
</evidence>
<dbReference type="RefSeq" id="WP_093278244.1">
    <property type="nucleotide sequence ID" value="NZ_FNOK01000087.1"/>
</dbReference>
<reference evidence="4" key="1">
    <citation type="submission" date="2016-10" db="EMBL/GenBank/DDBJ databases">
        <authorList>
            <person name="Varghese N."/>
            <person name="Submissions S."/>
        </authorList>
    </citation>
    <scope>NUCLEOTIDE SEQUENCE [LARGE SCALE GENOMIC DNA]</scope>
    <source>
        <strain evidence="4">CGMCC 4.3530</strain>
    </source>
</reference>
<accession>A0A1H3TM33</accession>
<keyword evidence="4" id="KW-1185">Reference proteome</keyword>
<dbReference type="OrthoDB" id="8444243at2"/>
<dbReference type="InterPro" id="IPR024455">
    <property type="entry name" value="Phage_capsid"/>
</dbReference>
<dbReference type="Gene3D" id="3.30.2320.10">
    <property type="entry name" value="hypothetical protein PF0899 domain"/>
    <property type="match status" value="1"/>
</dbReference>
<dbReference type="AlphaFoldDB" id="A0A1H3TM33"/>
<dbReference type="Proteomes" id="UP000199529">
    <property type="component" value="Unassembled WGS sequence"/>
</dbReference>
<proteinExistence type="predicted"/>
<protein>
    <submittedName>
        <fullName evidence="3">Phage major capsid protein, HK97 family</fullName>
    </submittedName>
</protein>
<dbReference type="EMBL" id="FNOK01000087">
    <property type="protein sequence ID" value="SDZ51304.1"/>
    <property type="molecule type" value="Genomic_DNA"/>
</dbReference>
<dbReference type="Pfam" id="PF05065">
    <property type="entry name" value="Phage_capsid"/>
    <property type="match status" value="1"/>
</dbReference>
<evidence type="ECO:0000313" key="3">
    <source>
        <dbReference type="EMBL" id="SDZ51304.1"/>
    </source>
</evidence>
<dbReference type="STRING" id="418495.SAMN05216215_108721"/>
<dbReference type="Gene3D" id="3.30.2400.10">
    <property type="entry name" value="Major capsid protein gp5"/>
    <property type="match status" value="1"/>
</dbReference>
<comment type="subcellular location">
    <subcellularLocation>
        <location evidence="1">Virion</location>
    </subcellularLocation>
</comment>
<feature type="domain" description="Phage capsid-like C-terminal" evidence="2">
    <location>
        <begin position="156"/>
        <end position="413"/>
    </location>
</feature>
<name>A0A1H3TM33_9PSEU</name>
<dbReference type="InterPro" id="IPR054612">
    <property type="entry name" value="Phage_capsid-like_C"/>
</dbReference>
<dbReference type="SUPFAM" id="SSF56563">
    <property type="entry name" value="Major capsid protein gp5"/>
    <property type="match status" value="1"/>
</dbReference>
<organism evidence="3 4">
    <name type="scientific">Saccharopolyspora shandongensis</name>
    <dbReference type="NCBI Taxonomy" id="418495"/>
    <lineage>
        <taxon>Bacteria</taxon>
        <taxon>Bacillati</taxon>
        <taxon>Actinomycetota</taxon>
        <taxon>Actinomycetes</taxon>
        <taxon>Pseudonocardiales</taxon>
        <taxon>Pseudonocardiaceae</taxon>
        <taxon>Saccharopolyspora</taxon>
    </lineage>
</organism>
<evidence type="ECO:0000259" key="2">
    <source>
        <dbReference type="Pfam" id="PF05065"/>
    </source>
</evidence>
<gene>
    <name evidence="3" type="ORF">SAMN05216215_108721</name>
</gene>
<evidence type="ECO:0000256" key="1">
    <source>
        <dbReference type="ARBA" id="ARBA00004328"/>
    </source>
</evidence>
<dbReference type="NCBIfam" id="TIGR01554">
    <property type="entry name" value="major_cap_HK97"/>
    <property type="match status" value="1"/>
</dbReference>
<sequence>MPTLREQYQATLSRAAELAKTATDEGRDFTDDEITEITDLKTKADELGAKVKAADDAQAAAAELAGKSAAPVAFTSTRDRAEDADAETFGDAFVKSAAYQAFRKEHPAGVGQGTPVNIGRVKVGSLPEWFARRKATLDTSVGRIQPVRMPTVDMVDRDRLTLLDLVSRGRTDGNFEYVQITGVTRNAAIVAEGGLKPTSDMSTDIADAKVYTYADGYDVTNQLLADAPAFASYMNNELSYSLDNVVEEKLLNGTGTNGEPRGLLNTTGVQQQAYTAGADPIATAKALIPAIRKAITKVTRLPGGQVTAVLMSPEDDEAFDLLQDANERYYSGGPFSTGPATIWGRPRATSERIAPGTIILGDFRQIALLDREGLSVLAFNQHKDYAQRNMTYVRAELRAAQVIWKPNRLVVVKAGTGA</sequence>